<organism evidence="2 3">
    <name type="scientific">Catenovulum adriaticum</name>
    <dbReference type="NCBI Taxonomy" id="2984846"/>
    <lineage>
        <taxon>Bacteria</taxon>
        <taxon>Pseudomonadati</taxon>
        <taxon>Pseudomonadota</taxon>
        <taxon>Gammaproteobacteria</taxon>
        <taxon>Alteromonadales</taxon>
        <taxon>Alteromonadaceae</taxon>
        <taxon>Catenovulum</taxon>
    </lineage>
</organism>
<proteinExistence type="predicted"/>
<protein>
    <submittedName>
        <fullName evidence="2">STAS domain-containing protein</fullName>
    </submittedName>
</protein>
<dbReference type="EMBL" id="CP109965">
    <property type="protein sequence ID" value="WAJ70536.1"/>
    <property type="molecule type" value="Genomic_DNA"/>
</dbReference>
<sequence length="97" mass="10963">MIKLAEKQNNHHFWQLAGELTRFADLSHFPDLPCPDQKDVDVCLTDVSKVDTAGLAYLIKLQAQLAEKNINIRYFDASDNLKKLANLYGVSELLGMK</sequence>
<dbReference type="Proteomes" id="UP001163726">
    <property type="component" value="Chromosome"/>
</dbReference>
<accession>A0ABY7AN18</accession>
<name>A0ABY7AN18_9ALTE</name>
<evidence type="ECO:0000259" key="1">
    <source>
        <dbReference type="PROSITE" id="PS50801"/>
    </source>
</evidence>
<gene>
    <name evidence="2" type="ORF">OLW01_01575</name>
</gene>
<dbReference type="RefSeq" id="WP_268074886.1">
    <property type="nucleotide sequence ID" value="NZ_CP109965.1"/>
</dbReference>
<dbReference type="InterPro" id="IPR036513">
    <property type="entry name" value="STAS_dom_sf"/>
</dbReference>
<dbReference type="PROSITE" id="PS50801">
    <property type="entry name" value="STAS"/>
    <property type="match status" value="1"/>
</dbReference>
<keyword evidence="3" id="KW-1185">Reference proteome</keyword>
<evidence type="ECO:0000313" key="2">
    <source>
        <dbReference type="EMBL" id="WAJ70536.1"/>
    </source>
</evidence>
<dbReference type="InterPro" id="IPR002645">
    <property type="entry name" value="STAS_dom"/>
</dbReference>
<evidence type="ECO:0000313" key="3">
    <source>
        <dbReference type="Proteomes" id="UP001163726"/>
    </source>
</evidence>
<dbReference type="SUPFAM" id="SSF52091">
    <property type="entry name" value="SpoIIaa-like"/>
    <property type="match status" value="1"/>
</dbReference>
<dbReference type="Gene3D" id="3.30.750.24">
    <property type="entry name" value="STAS domain"/>
    <property type="match status" value="1"/>
</dbReference>
<feature type="domain" description="STAS" evidence="1">
    <location>
        <begin position="1"/>
        <end position="97"/>
    </location>
</feature>
<reference evidence="2" key="1">
    <citation type="submission" date="2022-10" db="EMBL/GenBank/DDBJ databases">
        <title>Catenovulum adriacola sp. nov. isolated in the Harbour of Susak.</title>
        <authorList>
            <person name="Schoch T."/>
            <person name="Reich S.J."/>
            <person name="Stoeferle S."/>
            <person name="Flaiz M."/>
            <person name="Kazda M."/>
            <person name="Riedel C.U."/>
            <person name="Duerre P."/>
        </authorList>
    </citation>
    <scope>NUCLEOTIDE SEQUENCE</scope>
    <source>
        <strain evidence="2">TS8</strain>
    </source>
</reference>